<accession>A0A0E9T0D0</accession>
<protein>
    <submittedName>
        <fullName evidence="1">Uncharacterized protein</fullName>
    </submittedName>
</protein>
<proteinExistence type="predicted"/>
<sequence length="39" mass="4659">MGMGMDLEKSIKKLKNENLWWIMIMRQQIPQVRKILSIG</sequence>
<name>A0A0E9T0D0_ANGAN</name>
<dbReference type="EMBL" id="GBXM01062369">
    <property type="protein sequence ID" value="JAH46208.1"/>
    <property type="molecule type" value="Transcribed_RNA"/>
</dbReference>
<reference evidence="1" key="2">
    <citation type="journal article" date="2015" name="Fish Shellfish Immunol.">
        <title>Early steps in the European eel (Anguilla anguilla)-Vibrio vulnificus interaction in the gills: Role of the RtxA13 toxin.</title>
        <authorList>
            <person name="Callol A."/>
            <person name="Pajuelo D."/>
            <person name="Ebbesson L."/>
            <person name="Teles M."/>
            <person name="MacKenzie S."/>
            <person name="Amaro C."/>
        </authorList>
    </citation>
    <scope>NUCLEOTIDE SEQUENCE</scope>
</reference>
<organism evidence="1">
    <name type="scientific">Anguilla anguilla</name>
    <name type="common">European freshwater eel</name>
    <name type="synonym">Muraena anguilla</name>
    <dbReference type="NCBI Taxonomy" id="7936"/>
    <lineage>
        <taxon>Eukaryota</taxon>
        <taxon>Metazoa</taxon>
        <taxon>Chordata</taxon>
        <taxon>Craniata</taxon>
        <taxon>Vertebrata</taxon>
        <taxon>Euteleostomi</taxon>
        <taxon>Actinopterygii</taxon>
        <taxon>Neopterygii</taxon>
        <taxon>Teleostei</taxon>
        <taxon>Anguilliformes</taxon>
        <taxon>Anguillidae</taxon>
        <taxon>Anguilla</taxon>
    </lineage>
</organism>
<evidence type="ECO:0000313" key="1">
    <source>
        <dbReference type="EMBL" id="JAH46208.1"/>
    </source>
</evidence>
<dbReference type="AlphaFoldDB" id="A0A0E9T0D0"/>
<reference evidence="1" key="1">
    <citation type="submission" date="2014-11" db="EMBL/GenBank/DDBJ databases">
        <authorList>
            <person name="Amaro Gonzalez C."/>
        </authorList>
    </citation>
    <scope>NUCLEOTIDE SEQUENCE</scope>
</reference>